<reference evidence="2 4" key="1">
    <citation type="journal article" date="2008" name="Genome Biol.">
        <title>The genome sequence of the model ascomycete fungus Podospora anserina.</title>
        <authorList>
            <person name="Espagne E."/>
            <person name="Lespinet O."/>
            <person name="Malagnac F."/>
            <person name="Da Silva C."/>
            <person name="Jaillon O."/>
            <person name="Porcel B.M."/>
            <person name="Couloux A."/>
            <person name="Aury J.-M."/>
            <person name="Segurens B."/>
            <person name="Poulain J."/>
            <person name="Anthouard V."/>
            <person name="Grossetete S."/>
            <person name="Khalili H."/>
            <person name="Coppin E."/>
            <person name="Dequard-Chablat M."/>
            <person name="Picard M."/>
            <person name="Contamine V."/>
            <person name="Arnaise S."/>
            <person name="Bourdais A."/>
            <person name="Berteaux-Lecellier V."/>
            <person name="Gautheret D."/>
            <person name="de Vries R.P."/>
            <person name="Battaglia E."/>
            <person name="Coutinho P.M."/>
            <person name="Danchin E.G.J."/>
            <person name="Henrissat B."/>
            <person name="El Khoury R."/>
            <person name="Sainsard-Chanet A."/>
            <person name="Boivin A."/>
            <person name="Pinan-Lucarre B."/>
            <person name="Sellem C.H."/>
            <person name="Debuchy R."/>
            <person name="Wincker P."/>
            <person name="Weissenbach J."/>
            <person name="Silar P."/>
        </authorList>
    </citation>
    <scope>NUCLEOTIDE SEQUENCE [LARGE SCALE GENOMIC DNA]</scope>
    <source>
        <strain evidence="4">S / ATCC MYA-4624 / DSM 980 / FGSC 10383</strain>
        <strain evidence="2">S mat+</strain>
    </source>
</reference>
<keyword evidence="4" id="KW-1185">Reference proteome</keyword>
<dbReference type="EMBL" id="FO904940">
    <property type="protein sequence ID" value="CDP30224.1"/>
    <property type="molecule type" value="Genomic_DNA"/>
</dbReference>
<proteinExistence type="predicted"/>
<name>B2APP1_PODAN</name>
<accession>B2APP1</accession>
<dbReference type="HOGENOM" id="CLU_1511206_0_0_1"/>
<dbReference type="AlphaFoldDB" id="B2APP1"/>
<feature type="region of interest" description="Disordered" evidence="1">
    <location>
        <begin position="40"/>
        <end position="65"/>
    </location>
</feature>
<evidence type="ECO:0000313" key="3">
    <source>
        <dbReference type="EMBL" id="CDP30224.1"/>
    </source>
</evidence>
<dbReference type="Proteomes" id="UP000001197">
    <property type="component" value="Chromosome 5"/>
</dbReference>
<dbReference type="KEGG" id="pan:PODANSg2697"/>
<feature type="compositionally biased region" description="Polar residues" evidence="1">
    <location>
        <begin position="98"/>
        <end position="113"/>
    </location>
</feature>
<dbReference type="VEuPathDB" id="FungiDB:PODANS_5_11117"/>
<evidence type="ECO:0000256" key="1">
    <source>
        <dbReference type="SAM" id="MobiDB-lite"/>
    </source>
</evidence>
<reference evidence="2" key="2">
    <citation type="submission" date="2008-07" db="EMBL/GenBank/DDBJ databases">
        <authorList>
            <person name="Genoscope - CEA"/>
        </authorList>
    </citation>
    <scope>NUCLEOTIDE SEQUENCE</scope>
    <source>
        <strain evidence="2">S mat+</strain>
    </source>
</reference>
<feature type="compositionally biased region" description="Basic residues" evidence="1">
    <location>
        <begin position="152"/>
        <end position="167"/>
    </location>
</feature>
<feature type="region of interest" description="Disordered" evidence="1">
    <location>
        <begin position="98"/>
        <end position="178"/>
    </location>
</feature>
<organism evidence="2">
    <name type="scientific">Podospora anserina (strain S / ATCC MYA-4624 / DSM 980 / FGSC 10383)</name>
    <name type="common">Pleurage anserina</name>
    <dbReference type="NCBI Taxonomy" id="515849"/>
    <lineage>
        <taxon>Eukaryota</taxon>
        <taxon>Fungi</taxon>
        <taxon>Dikarya</taxon>
        <taxon>Ascomycota</taxon>
        <taxon>Pezizomycotina</taxon>
        <taxon>Sordariomycetes</taxon>
        <taxon>Sordariomycetidae</taxon>
        <taxon>Sordariales</taxon>
        <taxon>Podosporaceae</taxon>
        <taxon>Podospora</taxon>
        <taxon>Podospora anserina</taxon>
    </lineage>
</organism>
<evidence type="ECO:0000313" key="4">
    <source>
        <dbReference type="Proteomes" id="UP000001197"/>
    </source>
</evidence>
<reference evidence="3" key="4">
    <citation type="submission" date="2015-04" db="EMBL/GenBank/DDBJ databases">
        <title>Maintaining two mating types: Structure of the mating type locus and its role in heterokaryosis in Podospora anserina.</title>
        <authorList>
            <person name="Grognet P."/>
            <person name="Bidard F."/>
            <person name="Kuchly C."/>
            <person name="Chan Ho Tong L."/>
            <person name="Coppin E."/>
            <person name="Ait Benkhali J."/>
            <person name="Couloux A."/>
            <person name="Wincker P."/>
            <person name="Debuchy R."/>
            <person name="Silar P."/>
        </authorList>
    </citation>
    <scope>NUCLEOTIDE SEQUENCE</scope>
</reference>
<evidence type="ECO:0000313" key="2">
    <source>
        <dbReference type="EMBL" id="CAP65913.1"/>
    </source>
</evidence>
<dbReference type="RefSeq" id="XP_001905670.1">
    <property type="nucleotide sequence ID" value="XM_001905635.1"/>
</dbReference>
<gene>
    <name evidence="2" type="ORF">PODANS_5_11117</name>
</gene>
<dbReference type="EMBL" id="CU633876">
    <property type="protein sequence ID" value="CAP65913.1"/>
    <property type="molecule type" value="Genomic_DNA"/>
</dbReference>
<protein>
    <submittedName>
        <fullName evidence="2">Podospora anserina S mat+ genomic DNA chromosome 5, supercontig 10</fullName>
    </submittedName>
</protein>
<sequence>MVIDQLILSLHKGRWRESTLSVEPNVFRTRKSNTITMSYNPSYQGQPPNDGIQQNNPNRSHGSPQFTVTRDELQQIFYDIGFPPASISNAWHPQVNPNYNSYGNPQSDLQRSVPSAWHPQVNPNPLLLRIEVPTKCNGNSNPQPQPQPQPRPRYHHHRDRQRNRQRNQRGASPRAPQE</sequence>
<reference evidence="4" key="3">
    <citation type="journal article" date="2014" name="Genetics">
        <title>Maintaining two mating types: Structure of the mating type locus and its role in heterokaryosis in Podospora anserina.</title>
        <authorList>
            <person name="Grognet P."/>
            <person name="Bidard F."/>
            <person name="Kuchly C."/>
            <person name="Tong L.C.H."/>
            <person name="Coppin E."/>
            <person name="Benkhali J.A."/>
            <person name="Couloux A."/>
            <person name="Wincker P."/>
            <person name="Debuchy R."/>
            <person name="Silar P."/>
        </authorList>
    </citation>
    <scope>GENOME REANNOTATION</scope>
    <source>
        <strain evidence="4">S / ATCC MYA-4624 / DSM 980 / FGSC 10383</strain>
    </source>
</reference>
<dbReference type="GeneID" id="6189830"/>